<proteinExistence type="predicted"/>
<evidence type="ECO:0000313" key="2">
    <source>
        <dbReference type="Proteomes" id="UP001054837"/>
    </source>
</evidence>
<dbReference type="AlphaFoldDB" id="A0AAV4TGA4"/>
<reference evidence="1 2" key="1">
    <citation type="submission" date="2021-06" db="EMBL/GenBank/DDBJ databases">
        <title>Caerostris darwini draft genome.</title>
        <authorList>
            <person name="Kono N."/>
            <person name="Arakawa K."/>
        </authorList>
    </citation>
    <scope>NUCLEOTIDE SEQUENCE [LARGE SCALE GENOMIC DNA]</scope>
</reference>
<organism evidence="1 2">
    <name type="scientific">Caerostris darwini</name>
    <dbReference type="NCBI Taxonomy" id="1538125"/>
    <lineage>
        <taxon>Eukaryota</taxon>
        <taxon>Metazoa</taxon>
        <taxon>Ecdysozoa</taxon>
        <taxon>Arthropoda</taxon>
        <taxon>Chelicerata</taxon>
        <taxon>Arachnida</taxon>
        <taxon>Araneae</taxon>
        <taxon>Araneomorphae</taxon>
        <taxon>Entelegynae</taxon>
        <taxon>Araneoidea</taxon>
        <taxon>Araneidae</taxon>
        <taxon>Caerostris</taxon>
    </lineage>
</organism>
<evidence type="ECO:0000313" key="1">
    <source>
        <dbReference type="EMBL" id="GIY45184.1"/>
    </source>
</evidence>
<dbReference type="EMBL" id="BPLQ01009596">
    <property type="protein sequence ID" value="GIY45184.1"/>
    <property type="molecule type" value="Genomic_DNA"/>
</dbReference>
<protein>
    <submittedName>
        <fullName evidence="1">Uncharacterized protein</fullName>
    </submittedName>
</protein>
<keyword evidence="2" id="KW-1185">Reference proteome</keyword>
<sequence length="82" mass="8986">MPASSKFRADEFFFLLGKYGKLLNCKATVNNESQPVDASTCGKLTEAEDETETCFPPLTRNPNFAKSPNVCGFPLSHLASVR</sequence>
<dbReference type="Proteomes" id="UP001054837">
    <property type="component" value="Unassembled WGS sequence"/>
</dbReference>
<comment type="caution">
    <text evidence="1">The sequence shown here is derived from an EMBL/GenBank/DDBJ whole genome shotgun (WGS) entry which is preliminary data.</text>
</comment>
<name>A0AAV4TGA4_9ARAC</name>
<gene>
    <name evidence="1" type="ORF">CDAR_218041</name>
</gene>
<accession>A0AAV4TGA4</accession>